<keyword evidence="3" id="KW-0862">Zinc</keyword>
<dbReference type="InterPro" id="IPR052138">
    <property type="entry name" value="GATA_ZnFinger_Domain"/>
</dbReference>
<keyword evidence="2 7" id="KW-0863">Zinc-finger</keyword>
<evidence type="ECO:0000313" key="11">
    <source>
        <dbReference type="Proteomes" id="UP001164929"/>
    </source>
</evidence>
<dbReference type="EMBL" id="JAQIZT010000006">
    <property type="protein sequence ID" value="KAJ6994698.1"/>
    <property type="molecule type" value="Genomic_DNA"/>
</dbReference>
<keyword evidence="11" id="KW-1185">Reference proteome</keyword>
<keyword evidence="6" id="KW-0804">Transcription</keyword>
<feature type="region of interest" description="Disordered" evidence="8">
    <location>
        <begin position="45"/>
        <end position="66"/>
    </location>
</feature>
<dbReference type="PROSITE" id="PS50114">
    <property type="entry name" value="GATA_ZN_FINGER_2"/>
    <property type="match status" value="1"/>
</dbReference>
<dbReference type="GO" id="GO:0006355">
    <property type="term" value="P:regulation of DNA-templated transcription"/>
    <property type="evidence" value="ECO:0007669"/>
    <property type="project" value="InterPro"/>
</dbReference>
<dbReference type="SMART" id="SM00401">
    <property type="entry name" value="ZnF_GATA"/>
    <property type="match status" value="1"/>
</dbReference>
<dbReference type="InterPro" id="IPR013088">
    <property type="entry name" value="Znf_NHR/GATA"/>
</dbReference>
<feature type="domain" description="GATA-type" evidence="9">
    <location>
        <begin position="169"/>
        <end position="192"/>
    </location>
</feature>
<evidence type="ECO:0000256" key="3">
    <source>
        <dbReference type="ARBA" id="ARBA00022833"/>
    </source>
</evidence>
<evidence type="ECO:0000256" key="4">
    <source>
        <dbReference type="ARBA" id="ARBA00023015"/>
    </source>
</evidence>
<dbReference type="GO" id="GO:0008270">
    <property type="term" value="F:zinc ion binding"/>
    <property type="evidence" value="ECO:0007669"/>
    <property type="project" value="UniProtKB-KW"/>
</dbReference>
<evidence type="ECO:0000256" key="5">
    <source>
        <dbReference type="ARBA" id="ARBA00023125"/>
    </source>
</evidence>
<evidence type="ECO:0000256" key="7">
    <source>
        <dbReference type="PROSITE-ProRule" id="PRU00094"/>
    </source>
</evidence>
<evidence type="ECO:0000256" key="1">
    <source>
        <dbReference type="ARBA" id="ARBA00022723"/>
    </source>
</evidence>
<reference evidence="10" key="1">
    <citation type="journal article" date="2023" name="Mol. Ecol. Resour.">
        <title>Chromosome-level genome assembly of a triploid poplar Populus alba 'Berolinensis'.</title>
        <authorList>
            <person name="Chen S."/>
            <person name="Yu Y."/>
            <person name="Wang X."/>
            <person name="Wang S."/>
            <person name="Zhang T."/>
            <person name="Zhou Y."/>
            <person name="He R."/>
            <person name="Meng N."/>
            <person name="Wang Y."/>
            <person name="Liu W."/>
            <person name="Liu Z."/>
            <person name="Liu J."/>
            <person name="Guo Q."/>
            <person name="Huang H."/>
            <person name="Sederoff R.R."/>
            <person name="Wang G."/>
            <person name="Qu G."/>
            <person name="Chen S."/>
        </authorList>
    </citation>
    <scope>NUCLEOTIDE SEQUENCE</scope>
    <source>
        <strain evidence="10">SC-2020</strain>
    </source>
</reference>
<evidence type="ECO:0000256" key="2">
    <source>
        <dbReference type="ARBA" id="ARBA00022771"/>
    </source>
</evidence>
<dbReference type="InterPro" id="IPR000679">
    <property type="entry name" value="Znf_GATA"/>
</dbReference>
<feature type="compositionally biased region" description="Basic and acidic residues" evidence="8">
    <location>
        <begin position="48"/>
        <end position="66"/>
    </location>
</feature>
<sequence>MTPAYLNPASSSFPFVDLREEQNLQLFLSPHQAATSLSGPTHFFNTSAHDHQRETKPGESRLHDNQEARTTSFNCIMISNFSCFLSSSFQPEVNDHHNNCNFHNLSSSKMEDGAEESGESSVKWMPSKMRLMQKMTSSNCSETDHKPMKFMLKFHNQQYQNNEINSSSNSNIRVCSDCNTTSTPLWRSGPRGPKVLFIYLFTQELCNAVICT</sequence>
<evidence type="ECO:0000259" key="9">
    <source>
        <dbReference type="PROSITE" id="PS50114"/>
    </source>
</evidence>
<name>A0AAD6W0K6_9ROSI</name>
<protein>
    <recommendedName>
        <fullName evidence="9">GATA-type domain-containing protein</fullName>
    </recommendedName>
</protein>
<keyword evidence="1" id="KW-0479">Metal-binding</keyword>
<dbReference type="AlphaFoldDB" id="A0AAD6W0K6"/>
<proteinExistence type="predicted"/>
<evidence type="ECO:0000313" key="10">
    <source>
        <dbReference type="EMBL" id="KAJ6994698.1"/>
    </source>
</evidence>
<gene>
    <name evidence="10" type="ORF">NC653_017487</name>
</gene>
<dbReference type="GO" id="GO:0043565">
    <property type="term" value="F:sequence-specific DNA binding"/>
    <property type="evidence" value="ECO:0007669"/>
    <property type="project" value="InterPro"/>
</dbReference>
<dbReference type="Pfam" id="PF00320">
    <property type="entry name" value="GATA"/>
    <property type="match status" value="1"/>
</dbReference>
<dbReference type="SUPFAM" id="SSF57716">
    <property type="entry name" value="Glucocorticoid receptor-like (DNA-binding domain)"/>
    <property type="match status" value="1"/>
</dbReference>
<dbReference type="PANTHER" id="PTHR47255">
    <property type="entry name" value="GATA TRANSCRIPTION FACTOR 22-RELATED"/>
    <property type="match status" value="1"/>
</dbReference>
<accession>A0AAD6W0K6</accession>
<dbReference type="Gene3D" id="3.30.50.10">
    <property type="entry name" value="Erythroid Transcription Factor GATA-1, subunit A"/>
    <property type="match status" value="1"/>
</dbReference>
<keyword evidence="4" id="KW-0805">Transcription regulation</keyword>
<comment type="caution">
    <text evidence="10">The sequence shown here is derived from an EMBL/GenBank/DDBJ whole genome shotgun (WGS) entry which is preliminary data.</text>
</comment>
<evidence type="ECO:0000256" key="6">
    <source>
        <dbReference type="ARBA" id="ARBA00023163"/>
    </source>
</evidence>
<organism evidence="10 11">
    <name type="scientific">Populus alba x Populus x berolinensis</name>
    <dbReference type="NCBI Taxonomy" id="444605"/>
    <lineage>
        <taxon>Eukaryota</taxon>
        <taxon>Viridiplantae</taxon>
        <taxon>Streptophyta</taxon>
        <taxon>Embryophyta</taxon>
        <taxon>Tracheophyta</taxon>
        <taxon>Spermatophyta</taxon>
        <taxon>Magnoliopsida</taxon>
        <taxon>eudicotyledons</taxon>
        <taxon>Gunneridae</taxon>
        <taxon>Pentapetalae</taxon>
        <taxon>rosids</taxon>
        <taxon>fabids</taxon>
        <taxon>Malpighiales</taxon>
        <taxon>Salicaceae</taxon>
        <taxon>Saliceae</taxon>
        <taxon>Populus</taxon>
    </lineage>
</organism>
<dbReference type="Proteomes" id="UP001164929">
    <property type="component" value="Chromosome 6"/>
</dbReference>
<evidence type="ECO:0000256" key="8">
    <source>
        <dbReference type="SAM" id="MobiDB-lite"/>
    </source>
</evidence>
<keyword evidence="5" id="KW-0238">DNA-binding</keyword>
<dbReference type="PANTHER" id="PTHR47255:SF13">
    <property type="entry name" value="GATA-TYPE DOMAIN-CONTAINING PROTEIN"/>
    <property type="match status" value="1"/>
</dbReference>